<organism evidence="2 3">
    <name type="scientific">Malus baccata</name>
    <name type="common">Siberian crab apple</name>
    <name type="synonym">Pyrus baccata</name>
    <dbReference type="NCBI Taxonomy" id="106549"/>
    <lineage>
        <taxon>Eukaryota</taxon>
        <taxon>Viridiplantae</taxon>
        <taxon>Streptophyta</taxon>
        <taxon>Embryophyta</taxon>
        <taxon>Tracheophyta</taxon>
        <taxon>Spermatophyta</taxon>
        <taxon>Magnoliopsida</taxon>
        <taxon>eudicotyledons</taxon>
        <taxon>Gunneridae</taxon>
        <taxon>Pentapetalae</taxon>
        <taxon>rosids</taxon>
        <taxon>fabids</taxon>
        <taxon>Rosales</taxon>
        <taxon>Rosaceae</taxon>
        <taxon>Amygdaloideae</taxon>
        <taxon>Maleae</taxon>
        <taxon>Malus</taxon>
    </lineage>
</organism>
<dbReference type="EMBL" id="VIEB01000010">
    <property type="protein sequence ID" value="TQE13560.1"/>
    <property type="molecule type" value="Genomic_DNA"/>
</dbReference>
<feature type="compositionally biased region" description="Low complexity" evidence="1">
    <location>
        <begin position="239"/>
        <end position="254"/>
    </location>
</feature>
<evidence type="ECO:0000313" key="2">
    <source>
        <dbReference type="EMBL" id="TQE13560.1"/>
    </source>
</evidence>
<sequence>MSRLISTRRVASSGSPTPPPPLPSTRCSPTIVDPHMAASGGPDVAQAPASSMFSVALPPSAQCTHRRAWPPDMASTSASTSDTTHLGKITKLKTGKVTRVTSDCITIRYNERHRATSTVEQHSSLAHDMGHVVRTECPMLWKLWHEISTKTKNLVRNYLLKNNLHKHYELFDDPNVALDEGCPLELEDRPDEWAWLCNHFQGPTYVDVGFQILNETLDATLGQRPRKYCLEMRQAHQRATGASSSSQPQGPSVTELTHEMTNLKSKLTLIIEALSSNGIRFPPGVAIPSTSEPNNPSTSKPIHLAQTC</sequence>
<feature type="compositionally biased region" description="Low complexity" evidence="1">
    <location>
        <begin position="288"/>
        <end position="301"/>
    </location>
</feature>
<feature type="region of interest" description="Disordered" evidence="1">
    <location>
        <begin position="1"/>
        <end position="46"/>
    </location>
</feature>
<feature type="compositionally biased region" description="Low complexity" evidence="1">
    <location>
        <begin position="74"/>
        <end position="84"/>
    </location>
</feature>
<evidence type="ECO:0000256" key="1">
    <source>
        <dbReference type="SAM" id="MobiDB-lite"/>
    </source>
</evidence>
<dbReference type="Proteomes" id="UP000315295">
    <property type="component" value="Unassembled WGS sequence"/>
</dbReference>
<dbReference type="AlphaFoldDB" id="A0A540NSM0"/>
<gene>
    <name evidence="2" type="ORF">C1H46_000891</name>
</gene>
<protein>
    <submittedName>
        <fullName evidence="2">Uncharacterized protein</fullName>
    </submittedName>
</protein>
<reference evidence="2 3" key="1">
    <citation type="journal article" date="2019" name="G3 (Bethesda)">
        <title>Sequencing of a Wild Apple (Malus baccata) Genome Unravels the Differences Between Cultivated and Wild Apple Species Regarding Disease Resistance and Cold Tolerance.</title>
        <authorList>
            <person name="Chen X."/>
        </authorList>
    </citation>
    <scope>NUCLEOTIDE SEQUENCE [LARGE SCALE GENOMIC DNA]</scope>
    <source>
        <strain evidence="3">cv. Shandingzi</strain>
        <tissue evidence="2">Leaves</tissue>
    </source>
</reference>
<feature type="region of interest" description="Disordered" evidence="1">
    <location>
        <begin position="288"/>
        <end position="308"/>
    </location>
</feature>
<feature type="region of interest" description="Disordered" evidence="1">
    <location>
        <begin position="234"/>
        <end position="255"/>
    </location>
</feature>
<name>A0A540NSM0_MALBA</name>
<feature type="region of interest" description="Disordered" evidence="1">
    <location>
        <begin position="64"/>
        <end position="84"/>
    </location>
</feature>
<proteinExistence type="predicted"/>
<evidence type="ECO:0000313" key="3">
    <source>
        <dbReference type="Proteomes" id="UP000315295"/>
    </source>
</evidence>
<comment type="caution">
    <text evidence="2">The sequence shown here is derived from an EMBL/GenBank/DDBJ whole genome shotgun (WGS) entry which is preliminary data.</text>
</comment>
<keyword evidence="3" id="KW-1185">Reference proteome</keyword>
<accession>A0A540NSM0</accession>